<sequence length="1655" mass="183568">MTENAEKKEDDSSVRVALRVRPQNGREKVDMCQVCTSVIPNSPQVILGKDKSFTFDYVYDVPTVQDAIYNSCVRELIDGCFEGYNATVFAYGQTGSGKTYTMGTGFDVNIQPEEVGIIPRAVEHLFMGIEDRRRQAFENGLPPPDFKVNAQFMELYNEEIIDLLDTTRDPDVRSRKSCIRIHEDASGGIYCVGVTARPVQSLEDTIHCLKTGALSRTTASTNMNVSSSRSHAIFTLHIKQHRVVKDEGLALDDGKDTDSTLSAGTEFETLTAKFHFVDLAGSERLKRTGATGDRAKEGISINCGLLALGNVISALGDKHKKGSHVPYRDSKLTRLLQDSLGGNSRTLMIACISPSDRDFMETLNTLKYANRARNIKNKVTANQDKASRQIASLRAEIQALQQDLAEYKTGKRTVDADGHESINDYYTENSMMQIENDKLRQRIKALSEAVEALKTDNAQLMAESAAVSLMGPNGEVCNEDVVNQIKKYLMEIEDLKARLAESEATVEQLRRNIARSPRSPSRAMTGSSFSMMSSMMSSMGGFEAPASPEILGSALLEEAKRELKKMKKQKKRSQSKTSAHGSDKENDSGGEGTEPNGVAKIGDENAEHIESQEKSEDEDDETAFMDDEDEDEDEDEDTDSQSESDRDSDNIHEDLAELTCEISIKQRLIEDLERTQKNMVSMKGHYEDKVMQLMTRIKETEIERDTVLANLNKVEASTNEKTKKVKTEFEKKLSTLQIDLKKMQAAKREHAKMVKNNSHTEKQLKTLTHELTEMKKTKVKLMKQVKEEAERGKQTEARRTREVGQMKREQLKKETLIKNLEREKHQKDIILRRKQEEVEALRKRQKPISTKAAGRVGRYDKPPTQPVSPLISRRQRTRRVEFSPKAAKHKWERLEKHMNAVVTKKQTIALMECDMEVWLKQRDKTIKKLEHYQKKRKRMSGQEETVPVKQMEDIIGGLQQQVAFTQDNISECQMGIMQMEENKDEAELLDAGQMVSQCSVEEACYLVEHFLQLSIDRGLTLATKEAECRELQAKLHQTELNNTLQQDLLRHMMQDNVHIEADDLMTHSDADDIDSLTSSSSSSPADSMFESTQAPPVVVGIIPTASDTSSNTAATVSARKEKARRKTATPEDLLYAGASEPAPLLLPVLETPEEEKSIAMGSAVVVKAIKEDFATVKGDQGDGKDVTQDKLLMPPPKSGLPRPASAKGSAPPLPSPSMRRRELVRMSSSPEPSPILRRKNPSGDRYSSHSSSIDTASDTTPPSSPPPTRRSNRNSDENVFSRLAGNTQSASGGINRGNIVSANLSRSAANKTSLLTCSHTAEGHTKAVLSVDATEDLLFTGSKDRTAKVWDLATGKELQSLGGHPNTVLHVKYCPETRAVFTVSQSAVRVWDIRVNPGLCQRTLSSSGLTTQGPASFAANRQVELAHREHNINDLAISRGGTVLYCAAGSVVQIWDLRRYHQLGRLSGHQAQVMALAVDTDINHEGNDLVISGSKDHYIKVFEVMEDAAGILSAKYNLEPPHYDGIQSLAVQGHVLFSGSRDTCIKKWDLSTQTLQQSINSAHKDWICALGFLPGSNALLSACRGGMLKLWSIDTFTQLAEIKAHSSPINAIATNSSQVFTASNDHTVAVWKPRSSQDPSDSSDVNEDRLSVSSQ</sequence>
<keyword evidence="9" id="KW-0677">Repeat</keyword>
<dbReference type="Pfam" id="PF00225">
    <property type="entry name" value="Kinesin"/>
    <property type="match status" value="1"/>
</dbReference>
<organism evidence="20 21">
    <name type="scientific">Littorina saxatilis</name>
    <dbReference type="NCBI Taxonomy" id="31220"/>
    <lineage>
        <taxon>Eukaryota</taxon>
        <taxon>Metazoa</taxon>
        <taxon>Spiralia</taxon>
        <taxon>Lophotrochozoa</taxon>
        <taxon>Mollusca</taxon>
        <taxon>Gastropoda</taxon>
        <taxon>Caenogastropoda</taxon>
        <taxon>Littorinimorpha</taxon>
        <taxon>Littorinoidea</taxon>
        <taxon>Littorinidae</taxon>
        <taxon>Littorina</taxon>
    </lineage>
</organism>
<feature type="compositionally biased region" description="Low complexity" evidence="18">
    <location>
        <begin position="1248"/>
        <end position="1261"/>
    </location>
</feature>
<evidence type="ECO:0000259" key="19">
    <source>
        <dbReference type="PROSITE" id="PS50067"/>
    </source>
</evidence>
<dbReference type="GO" id="GO:0007052">
    <property type="term" value="P:mitotic spindle organization"/>
    <property type="evidence" value="ECO:0007669"/>
    <property type="project" value="TreeGrafter"/>
</dbReference>
<dbReference type="PROSITE" id="PS50067">
    <property type="entry name" value="KINESIN_MOTOR_2"/>
    <property type="match status" value="1"/>
</dbReference>
<dbReference type="PROSITE" id="PS50294">
    <property type="entry name" value="WD_REPEATS_REGION"/>
    <property type="match status" value="1"/>
</dbReference>
<dbReference type="GO" id="GO:0030425">
    <property type="term" value="C:dendrite"/>
    <property type="evidence" value="ECO:0007669"/>
    <property type="project" value="UniProtKB-SubCell"/>
</dbReference>
<evidence type="ECO:0000256" key="17">
    <source>
        <dbReference type="PROSITE-ProRule" id="PRU00283"/>
    </source>
</evidence>
<dbReference type="Proteomes" id="UP001374579">
    <property type="component" value="Unassembled WGS sequence"/>
</dbReference>
<feature type="compositionally biased region" description="Basic residues" evidence="18">
    <location>
        <begin position="562"/>
        <end position="574"/>
    </location>
</feature>
<feature type="repeat" description="WD" evidence="16">
    <location>
        <begin position="1560"/>
        <end position="1601"/>
    </location>
</feature>
<dbReference type="Pfam" id="PF23204">
    <property type="entry name" value="KIF21A_2nd"/>
    <property type="match status" value="1"/>
</dbReference>
<dbReference type="Pfam" id="PF00400">
    <property type="entry name" value="WD40"/>
    <property type="match status" value="5"/>
</dbReference>
<feature type="compositionally biased region" description="Basic and acidic residues" evidence="18">
    <location>
        <begin position="1646"/>
        <end position="1655"/>
    </location>
</feature>
<dbReference type="GO" id="GO:0003777">
    <property type="term" value="F:microtubule motor activity"/>
    <property type="evidence" value="ECO:0007669"/>
    <property type="project" value="InterPro"/>
</dbReference>
<keyword evidence="13 17" id="KW-0505">Motor protein</keyword>
<evidence type="ECO:0000256" key="7">
    <source>
        <dbReference type="ARBA" id="ARBA00022574"/>
    </source>
</evidence>
<dbReference type="Pfam" id="PF23203">
    <property type="entry name" value="KIF21A"/>
    <property type="match status" value="1"/>
</dbReference>
<dbReference type="InterPro" id="IPR001680">
    <property type="entry name" value="WD40_rpt"/>
</dbReference>
<evidence type="ECO:0000256" key="1">
    <source>
        <dbReference type="ARBA" id="ARBA00004245"/>
    </source>
</evidence>
<accession>A0AAN9B4I0</accession>
<dbReference type="CDD" id="cd01372">
    <property type="entry name" value="KISc_KIF4"/>
    <property type="match status" value="1"/>
</dbReference>
<dbReference type="CDD" id="cd22248">
    <property type="entry name" value="Rcc_KIF21"/>
    <property type="match status" value="1"/>
</dbReference>
<feature type="compositionally biased region" description="Basic and acidic residues" evidence="18">
    <location>
        <begin position="601"/>
        <end position="614"/>
    </location>
</feature>
<feature type="compositionally biased region" description="Low complexity" evidence="18">
    <location>
        <begin position="1104"/>
        <end position="1117"/>
    </location>
</feature>
<feature type="region of interest" description="Disordered" evidence="18">
    <location>
        <begin position="1177"/>
        <end position="1275"/>
    </location>
</feature>
<dbReference type="GO" id="GO:0030426">
    <property type="term" value="C:growth cone"/>
    <property type="evidence" value="ECO:0007669"/>
    <property type="project" value="UniProtKB-SubCell"/>
</dbReference>
<dbReference type="InterPro" id="IPR027640">
    <property type="entry name" value="Kinesin-like_fam"/>
</dbReference>
<dbReference type="GO" id="GO:0005524">
    <property type="term" value="F:ATP binding"/>
    <property type="evidence" value="ECO:0007669"/>
    <property type="project" value="UniProtKB-UniRule"/>
</dbReference>
<dbReference type="GO" id="GO:0005875">
    <property type="term" value="C:microtubule associated complex"/>
    <property type="evidence" value="ECO:0007669"/>
    <property type="project" value="TreeGrafter"/>
</dbReference>
<feature type="repeat" description="WD" evidence="16">
    <location>
        <begin position="1602"/>
        <end position="1641"/>
    </location>
</feature>
<evidence type="ECO:0000256" key="2">
    <source>
        <dbReference type="ARBA" id="ARBA00004279"/>
    </source>
</evidence>
<dbReference type="CDD" id="cd00200">
    <property type="entry name" value="WD40"/>
    <property type="match status" value="1"/>
</dbReference>
<comment type="similarity">
    <text evidence="17">Belongs to the TRAFAC class myosin-kinesin ATPase superfamily. Kinesin family.</text>
</comment>
<dbReference type="Gene3D" id="3.40.850.10">
    <property type="entry name" value="Kinesin motor domain"/>
    <property type="match status" value="1"/>
</dbReference>
<evidence type="ECO:0000256" key="15">
    <source>
        <dbReference type="ARBA" id="ARBA00023273"/>
    </source>
</evidence>
<evidence type="ECO:0000256" key="9">
    <source>
        <dbReference type="ARBA" id="ARBA00022737"/>
    </source>
</evidence>
<dbReference type="GO" id="GO:0051231">
    <property type="term" value="P:spindle elongation"/>
    <property type="evidence" value="ECO:0007669"/>
    <property type="project" value="TreeGrafter"/>
</dbReference>
<dbReference type="InterPro" id="IPR019775">
    <property type="entry name" value="WD40_repeat_CS"/>
</dbReference>
<feature type="binding site" evidence="17">
    <location>
        <begin position="92"/>
        <end position="99"/>
    </location>
    <ligand>
        <name>ATP</name>
        <dbReference type="ChEBI" id="CHEBI:30616"/>
    </ligand>
</feature>
<keyword evidence="7 16" id="KW-0853">WD repeat</keyword>
<dbReference type="Gene3D" id="2.130.10.10">
    <property type="entry name" value="YVTN repeat-like/Quinoprotein amine dehydrogenase"/>
    <property type="match status" value="2"/>
</dbReference>
<evidence type="ECO:0000256" key="4">
    <source>
        <dbReference type="ARBA" id="ARBA00004624"/>
    </source>
</evidence>
<feature type="domain" description="Kinesin motor" evidence="19">
    <location>
        <begin position="13"/>
        <end position="375"/>
    </location>
</feature>
<keyword evidence="12" id="KW-0175">Coiled coil</keyword>
<evidence type="ECO:0000256" key="3">
    <source>
        <dbReference type="ARBA" id="ARBA00004489"/>
    </source>
</evidence>
<feature type="compositionally biased region" description="Basic and acidic residues" evidence="18">
    <location>
        <begin position="1177"/>
        <end position="1188"/>
    </location>
</feature>
<gene>
    <name evidence="20" type="ORF">V1264_003014</name>
</gene>
<keyword evidence="21" id="KW-1185">Reference proteome</keyword>
<feature type="compositionally biased region" description="Low complexity" evidence="18">
    <location>
        <begin position="1075"/>
        <end position="1087"/>
    </location>
</feature>
<evidence type="ECO:0000256" key="13">
    <source>
        <dbReference type="ARBA" id="ARBA00023175"/>
    </source>
</evidence>
<dbReference type="EMBL" id="JBAMIC010000012">
    <property type="protein sequence ID" value="KAK7098782.1"/>
    <property type="molecule type" value="Genomic_DNA"/>
</dbReference>
<dbReference type="PROSITE" id="PS50082">
    <property type="entry name" value="WD_REPEATS_2"/>
    <property type="match status" value="3"/>
</dbReference>
<evidence type="ECO:0000256" key="16">
    <source>
        <dbReference type="PROSITE-ProRule" id="PRU00221"/>
    </source>
</evidence>
<reference evidence="20 21" key="1">
    <citation type="submission" date="2024-02" db="EMBL/GenBank/DDBJ databases">
        <title>Chromosome-scale genome assembly of the rough periwinkle Littorina saxatilis.</title>
        <authorList>
            <person name="De Jode A."/>
            <person name="Faria R."/>
            <person name="Formenti G."/>
            <person name="Sims Y."/>
            <person name="Smith T.P."/>
            <person name="Tracey A."/>
            <person name="Wood J.M.D."/>
            <person name="Zagrodzka Z.B."/>
            <person name="Johannesson K."/>
            <person name="Butlin R.K."/>
            <person name="Leder E.H."/>
        </authorList>
    </citation>
    <scope>NUCLEOTIDE SEQUENCE [LARGE SCALE GENOMIC DNA]</scope>
    <source>
        <strain evidence="20">Snail1</strain>
        <tissue evidence="20">Muscle</tissue>
    </source>
</reference>
<proteinExistence type="inferred from homology"/>
<dbReference type="InterPro" id="IPR036961">
    <property type="entry name" value="Kinesin_motor_dom_sf"/>
</dbReference>
<evidence type="ECO:0000256" key="11">
    <source>
        <dbReference type="ARBA" id="ARBA00022840"/>
    </source>
</evidence>
<feature type="region of interest" description="Disordered" evidence="18">
    <location>
        <begin position="855"/>
        <end position="884"/>
    </location>
</feature>
<keyword evidence="11 17" id="KW-0067">ATP-binding</keyword>
<dbReference type="InterPro" id="IPR001752">
    <property type="entry name" value="Kinesin_motor_dom"/>
</dbReference>
<dbReference type="GO" id="GO:0007018">
    <property type="term" value="P:microtubule-based movement"/>
    <property type="evidence" value="ECO:0007669"/>
    <property type="project" value="InterPro"/>
</dbReference>
<dbReference type="PRINTS" id="PR00380">
    <property type="entry name" value="KINESINHEAVY"/>
</dbReference>
<comment type="caution">
    <text evidence="20">The sequence shown here is derived from an EMBL/GenBank/DDBJ whole genome shotgun (WGS) entry which is preliminary data.</text>
</comment>
<keyword evidence="8" id="KW-0493">Microtubule</keyword>
<dbReference type="InterPro" id="IPR036322">
    <property type="entry name" value="WD40_repeat_dom_sf"/>
</dbReference>
<feature type="region of interest" description="Disordered" evidence="18">
    <location>
        <begin position="1632"/>
        <end position="1655"/>
    </location>
</feature>
<feature type="region of interest" description="Disordered" evidence="18">
    <location>
        <begin position="562"/>
        <end position="651"/>
    </location>
</feature>
<dbReference type="Pfam" id="PF25764">
    <property type="entry name" value="KIF21A_4th"/>
    <property type="match status" value="1"/>
</dbReference>
<dbReference type="GO" id="GO:0008017">
    <property type="term" value="F:microtubule binding"/>
    <property type="evidence" value="ECO:0007669"/>
    <property type="project" value="InterPro"/>
</dbReference>
<keyword evidence="14" id="KW-0206">Cytoskeleton</keyword>
<dbReference type="PANTHER" id="PTHR47969:SF28">
    <property type="entry name" value="KINESIN-LIKE PROTEIN KIF21B"/>
    <property type="match status" value="1"/>
</dbReference>
<dbReference type="GO" id="GO:0005874">
    <property type="term" value="C:microtubule"/>
    <property type="evidence" value="ECO:0007669"/>
    <property type="project" value="UniProtKB-KW"/>
</dbReference>
<feature type="region of interest" description="Disordered" evidence="18">
    <location>
        <begin position="510"/>
        <end position="532"/>
    </location>
</feature>
<protein>
    <recommendedName>
        <fullName evidence="19">Kinesin motor domain-containing protein</fullName>
    </recommendedName>
</protein>
<dbReference type="SMART" id="SM00129">
    <property type="entry name" value="KISc"/>
    <property type="match status" value="1"/>
</dbReference>
<dbReference type="PANTHER" id="PTHR47969">
    <property type="entry name" value="CHROMOSOME-ASSOCIATED KINESIN KIF4A-RELATED"/>
    <property type="match status" value="1"/>
</dbReference>
<keyword evidence="10 17" id="KW-0547">Nucleotide-binding</keyword>
<keyword evidence="15" id="KW-0966">Cell projection</keyword>
<feature type="region of interest" description="Disordered" evidence="18">
    <location>
        <begin position="786"/>
        <end position="808"/>
    </location>
</feature>
<evidence type="ECO:0000256" key="14">
    <source>
        <dbReference type="ARBA" id="ARBA00023212"/>
    </source>
</evidence>
<evidence type="ECO:0000256" key="12">
    <source>
        <dbReference type="ARBA" id="ARBA00023054"/>
    </source>
</evidence>
<comment type="subcellular location">
    <subcellularLocation>
        <location evidence="3">Cell projection</location>
        <location evidence="3">Axon</location>
    </subcellularLocation>
    <subcellularLocation>
        <location evidence="2">Cell projection</location>
        <location evidence="2">Dendrite</location>
    </subcellularLocation>
    <subcellularLocation>
        <location evidence="4">Cell projection</location>
        <location evidence="4">Growth cone</location>
    </subcellularLocation>
    <subcellularLocation>
        <location evidence="1">Cytoplasm</location>
        <location evidence="1">Cytoskeleton</location>
    </subcellularLocation>
</comment>
<dbReference type="SMART" id="SM00320">
    <property type="entry name" value="WD40"/>
    <property type="match status" value="7"/>
</dbReference>
<evidence type="ECO:0000256" key="18">
    <source>
        <dbReference type="SAM" id="MobiDB-lite"/>
    </source>
</evidence>
<dbReference type="PROSITE" id="PS00678">
    <property type="entry name" value="WD_REPEATS_1"/>
    <property type="match status" value="1"/>
</dbReference>
<evidence type="ECO:0000313" key="20">
    <source>
        <dbReference type="EMBL" id="KAK7098782.1"/>
    </source>
</evidence>
<evidence type="ECO:0000256" key="10">
    <source>
        <dbReference type="ARBA" id="ARBA00022741"/>
    </source>
</evidence>
<feature type="compositionally biased region" description="Acidic residues" evidence="18">
    <location>
        <begin position="615"/>
        <end position="642"/>
    </location>
</feature>
<evidence type="ECO:0000256" key="8">
    <source>
        <dbReference type="ARBA" id="ARBA00022701"/>
    </source>
</evidence>
<name>A0AAN9B4I0_9CAEN</name>
<dbReference type="PROSITE" id="PS00411">
    <property type="entry name" value="KINESIN_MOTOR_1"/>
    <property type="match status" value="1"/>
</dbReference>
<evidence type="ECO:0000256" key="5">
    <source>
        <dbReference type="ARBA" id="ARBA00022490"/>
    </source>
</evidence>
<dbReference type="InterPro" id="IPR056532">
    <property type="entry name" value="KIF21A/B_hel_2"/>
</dbReference>
<dbReference type="FunFam" id="2.130.10.10:FF:000164">
    <property type="entry name" value="Kinesin family member 21A"/>
    <property type="match status" value="1"/>
</dbReference>
<dbReference type="FunFam" id="3.40.850.10:FF:000011">
    <property type="entry name" value="Kinesin family member 21A"/>
    <property type="match status" value="1"/>
</dbReference>
<evidence type="ECO:0000256" key="6">
    <source>
        <dbReference type="ARBA" id="ARBA00022553"/>
    </source>
</evidence>
<dbReference type="InterPro" id="IPR019821">
    <property type="entry name" value="Kinesin_motor_CS"/>
</dbReference>
<feature type="region of interest" description="Disordered" evidence="18">
    <location>
        <begin position="1070"/>
        <end position="1133"/>
    </location>
</feature>
<dbReference type="InterPro" id="IPR015943">
    <property type="entry name" value="WD40/YVTN_repeat-like_dom_sf"/>
</dbReference>
<dbReference type="InterPro" id="IPR027417">
    <property type="entry name" value="P-loop_NTPase"/>
</dbReference>
<keyword evidence="5" id="KW-0963">Cytoplasm</keyword>
<evidence type="ECO:0000313" key="21">
    <source>
        <dbReference type="Proteomes" id="UP001374579"/>
    </source>
</evidence>
<dbReference type="SUPFAM" id="SSF50978">
    <property type="entry name" value="WD40 repeat-like"/>
    <property type="match status" value="1"/>
</dbReference>
<feature type="repeat" description="WD" evidence="16">
    <location>
        <begin position="1321"/>
        <end position="1360"/>
    </location>
</feature>
<keyword evidence="6" id="KW-0597">Phosphoprotein</keyword>
<dbReference type="SUPFAM" id="SSF52540">
    <property type="entry name" value="P-loop containing nucleoside triphosphate hydrolases"/>
    <property type="match status" value="1"/>
</dbReference>
<dbReference type="InterPro" id="IPR056533">
    <property type="entry name" value="KIF21A/B_hel_1"/>
</dbReference>